<proteinExistence type="predicted"/>
<dbReference type="SUPFAM" id="SSF55729">
    <property type="entry name" value="Acyl-CoA N-acyltransferases (Nat)"/>
    <property type="match status" value="1"/>
</dbReference>
<evidence type="ECO:0000256" key="1">
    <source>
        <dbReference type="ARBA" id="ARBA00022679"/>
    </source>
</evidence>
<name>A0ABM7X0C1_9BACT</name>
<dbReference type="PANTHER" id="PTHR43800">
    <property type="entry name" value="PEPTIDYL-LYSINE N-ACETYLTRANSFERASE YJAB"/>
    <property type="match status" value="1"/>
</dbReference>
<dbReference type="CDD" id="cd04301">
    <property type="entry name" value="NAT_SF"/>
    <property type="match status" value="1"/>
</dbReference>
<dbReference type="InterPro" id="IPR000182">
    <property type="entry name" value="GNAT_dom"/>
</dbReference>
<evidence type="ECO:0000313" key="4">
    <source>
        <dbReference type="EMBL" id="BDG05235.1"/>
    </source>
</evidence>
<evidence type="ECO:0000313" key="5">
    <source>
        <dbReference type="Proteomes" id="UP001162891"/>
    </source>
</evidence>
<dbReference type="Pfam" id="PF00583">
    <property type="entry name" value="Acetyltransf_1"/>
    <property type="match status" value="1"/>
</dbReference>
<dbReference type="EMBL" id="AP025591">
    <property type="protein sequence ID" value="BDG05235.1"/>
    <property type="molecule type" value="Genomic_DNA"/>
</dbReference>
<evidence type="ECO:0000256" key="2">
    <source>
        <dbReference type="ARBA" id="ARBA00023315"/>
    </source>
</evidence>
<dbReference type="Gene3D" id="3.40.630.30">
    <property type="match status" value="1"/>
</dbReference>
<keyword evidence="5" id="KW-1185">Reference proteome</keyword>
<keyword evidence="1" id="KW-0808">Transferase</keyword>
<evidence type="ECO:0000259" key="3">
    <source>
        <dbReference type="PROSITE" id="PS51186"/>
    </source>
</evidence>
<dbReference type="PANTHER" id="PTHR43800:SF1">
    <property type="entry name" value="PEPTIDYL-LYSINE N-ACETYLTRANSFERASE YJAB"/>
    <property type="match status" value="1"/>
</dbReference>
<accession>A0ABM7X0C1</accession>
<dbReference type="InterPro" id="IPR016181">
    <property type="entry name" value="Acyl_CoA_acyltransferase"/>
</dbReference>
<dbReference type="Proteomes" id="UP001162891">
    <property type="component" value="Chromosome"/>
</dbReference>
<feature type="domain" description="N-acetyltransferase" evidence="3">
    <location>
        <begin position="8"/>
        <end position="161"/>
    </location>
</feature>
<gene>
    <name evidence="4" type="ORF">AMOR_42310</name>
</gene>
<keyword evidence="2" id="KW-0012">Acyltransferase</keyword>
<dbReference type="PROSITE" id="PS51186">
    <property type="entry name" value="GNAT"/>
    <property type="match status" value="1"/>
</dbReference>
<reference evidence="5" key="1">
    <citation type="journal article" date="2022" name="Int. J. Syst. Evol. Microbiol.">
        <title>Anaeromyxobacter oryzae sp. nov., Anaeromyxobacter diazotrophicus sp. nov. and Anaeromyxobacter paludicola sp. nov., isolated from paddy soils.</title>
        <authorList>
            <person name="Itoh H."/>
            <person name="Xu Z."/>
            <person name="Mise K."/>
            <person name="Masuda Y."/>
            <person name="Ushijima N."/>
            <person name="Hayakawa C."/>
            <person name="Shiratori Y."/>
            <person name="Senoo K."/>
        </authorList>
    </citation>
    <scope>NUCLEOTIDE SEQUENCE [LARGE SCALE GENOMIC DNA]</scope>
    <source>
        <strain evidence="5">Red232</strain>
    </source>
</reference>
<organism evidence="4 5">
    <name type="scientific">Anaeromyxobacter oryzae</name>
    <dbReference type="NCBI Taxonomy" id="2918170"/>
    <lineage>
        <taxon>Bacteria</taxon>
        <taxon>Pseudomonadati</taxon>
        <taxon>Myxococcota</taxon>
        <taxon>Myxococcia</taxon>
        <taxon>Myxococcales</taxon>
        <taxon>Cystobacterineae</taxon>
        <taxon>Anaeromyxobacteraceae</taxon>
        <taxon>Anaeromyxobacter</taxon>
    </lineage>
</organism>
<protein>
    <submittedName>
        <fullName evidence="4">N-acetyltransferase GCN5</fullName>
    </submittedName>
</protein>
<dbReference type="RefSeq" id="WP_248353839.1">
    <property type="nucleotide sequence ID" value="NZ_AP025591.1"/>
</dbReference>
<sequence length="178" mass="19787">MDQRTHAYRIRPARPEDVPRLRAIEDEAGAMFSGLGLIDEALDVSFPLEDLARLVGMGQVWVACLEDDVAVGMVIASVREGAVYVEEMDVLPGHGRRGLGAHLLDRVCAWAQAEGHAAVTLSTFRDVPWNGPFYRKHGFRDLQPSEWTPGMRAIREREAQHGLRVAARVFMRRELGGG</sequence>